<dbReference type="AlphaFoldDB" id="A0AAU9JMN7"/>
<organism evidence="1 2">
    <name type="scientific">Blepharisma stoltei</name>
    <dbReference type="NCBI Taxonomy" id="1481888"/>
    <lineage>
        <taxon>Eukaryota</taxon>
        <taxon>Sar</taxon>
        <taxon>Alveolata</taxon>
        <taxon>Ciliophora</taxon>
        <taxon>Postciliodesmatophora</taxon>
        <taxon>Heterotrichea</taxon>
        <taxon>Heterotrichida</taxon>
        <taxon>Blepharismidae</taxon>
        <taxon>Blepharisma</taxon>
    </lineage>
</organism>
<gene>
    <name evidence="1" type="ORF">BSTOLATCC_MIC42140</name>
</gene>
<protein>
    <submittedName>
        <fullName evidence="1">Uncharacterized protein</fullName>
    </submittedName>
</protein>
<reference evidence="1" key="1">
    <citation type="submission" date="2021-09" db="EMBL/GenBank/DDBJ databases">
        <authorList>
            <consortium name="AG Swart"/>
            <person name="Singh M."/>
            <person name="Singh A."/>
            <person name="Seah K."/>
            <person name="Emmerich C."/>
        </authorList>
    </citation>
    <scope>NUCLEOTIDE SEQUENCE</scope>
    <source>
        <strain evidence="1">ATCC30299</strain>
    </source>
</reference>
<evidence type="ECO:0000313" key="1">
    <source>
        <dbReference type="EMBL" id="CAG9326880.1"/>
    </source>
</evidence>
<proteinExistence type="predicted"/>
<name>A0AAU9JMN7_9CILI</name>
<evidence type="ECO:0000313" key="2">
    <source>
        <dbReference type="Proteomes" id="UP001162131"/>
    </source>
</evidence>
<dbReference type="EMBL" id="CAJZBQ010000041">
    <property type="protein sequence ID" value="CAG9326880.1"/>
    <property type="molecule type" value="Genomic_DNA"/>
</dbReference>
<accession>A0AAU9JMN7</accession>
<dbReference type="Proteomes" id="UP001162131">
    <property type="component" value="Unassembled WGS sequence"/>
</dbReference>
<keyword evidence="2" id="KW-1185">Reference proteome</keyword>
<sequence length="298" mass="34998">MIYSRTPRTPKPSEAKLQNPEIISVTIKSANQREKKFDQSKEIEDKSIIKYRNAWKEYLNELLNKSQENPISYRQDSRKKNTRKARYMQDQETFYEEINDKTINEDIASLYKQSFMSNFKDESTQIDTPINSQKIDLSPKIWRNKQMLSPIDFYKILNGKPTEKSLKPLSPVCPKIKSPHSDLEDSYESKALEKFHSKSVKSVPKHISLENYSFKDKESFLELTPNLHYKKKPDLYENHRRRLKILKMKESTERGRGSCSLKTDVNGFIEIKSKKQLCDANKKIKQIKGVKLPKLKLS</sequence>
<comment type="caution">
    <text evidence="1">The sequence shown here is derived from an EMBL/GenBank/DDBJ whole genome shotgun (WGS) entry which is preliminary data.</text>
</comment>